<organism evidence="3 4">
    <name type="scientific">Rothia mucilaginosa</name>
    <dbReference type="NCBI Taxonomy" id="43675"/>
    <lineage>
        <taxon>Bacteria</taxon>
        <taxon>Bacillati</taxon>
        <taxon>Actinomycetota</taxon>
        <taxon>Actinomycetes</taxon>
        <taxon>Micrococcales</taxon>
        <taxon>Micrococcaceae</taxon>
        <taxon>Rothia</taxon>
    </lineage>
</organism>
<feature type="compositionally biased region" description="Low complexity" evidence="1">
    <location>
        <begin position="1"/>
        <end position="18"/>
    </location>
</feature>
<accession>A0A930LI31</accession>
<feature type="transmembrane region" description="Helical" evidence="2">
    <location>
        <begin position="46"/>
        <end position="66"/>
    </location>
</feature>
<dbReference type="AlphaFoldDB" id="A0A930LI31"/>
<sequence>MASWDTNIPTTPTQNNTPAQGQAWDSWGSPAAPATPAKKKRGKKKLLKRTLIGLVPVALIGTYFGVIVPPAKSLPEAAKGTSTFVPYMTALHDFNTDGLNAVIDQSWVAREYDYLNGNEARTNAVRTILATVTYQLPETGQLTWTGQPHRNPFTWKPTTAPSTLNNGENVDFQLVDYTAVTLDKTGVKDALAKAKLTSISDVEFSRKVTDAFATYIAANAANLPTTTVSRPPIMDCTGTGLGSSCRLSSGEDVYMDDTLFASDTFHKLQDTFSELAVDALDPEHATATTRDDSDDTKTTRKYADSYYTEPNWIGAHALTSAGQDGSLPDTSTLPRVGDGTFNAPAGLNTPVVVKTTDGTPIEVTLSAFLTGPDAFRAMSQKSAQNRGFVESSEVQYAFYTFKVRNLGTETITLTPDDTLVDATRNPYTRTGTVYGLTNSLTLKPGESGTLESWTSSTRLSELYLIWGASYDRATNPIWFRVLADNPSSGK</sequence>
<evidence type="ECO:0000256" key="2">
    <source>
        <dbReference type="SAM" id="Phobius"/>
    </source>
</evidence>
<evidence type="ECO:0000313" key="3">
    <source>
        <dbReference type="EMBL" id="MBF1664693.1"/>
    </source>
</evidence>
<name>A0A930LI31_9MICC</name>
<evidence type="ECO:0000256" key="1">
    <source>
        <dbReference type="SAM" id="MobiDB-lite"/>
    </source>
</evidence>
<dbReference type="RefSeq" id="WP_303976533.1">
    <property type="nucleotide sequence ID" value="NZ_JABZXR010000073.1"/>
</dbReference>
<gene>
    <name evidence="3" type="ORF">HXO64_09195</name>
</gene>
<dbReference type="Proteomes" id="UP000756427">
    <property type="component" value="Unassembled WGS sequence"/>
</dbReference>
<keyword evidence="2" id="KW-1133">Transmembrane helix</keyword>
<reference evidence="3" key="1">
    <citation type="submission" date="2020-04" db="EMBL/GenBank/DDBJ databases">
        <title>Deep metagenomics examines the oral microbiome during advanced dental caries in children, revealing novel taxa and co-occurrences with host molecules.</title>
        <authorList>
            <person name="Baker J.L."/>
            <person name="Morton J.T."/>
            <person name="Dinis M."/>
            <person name="Alvarez R."/>
            <person name="Tran N.C."/>
            <person name="Knight R."/>
            <person name="Edlund A."/>
        </authorList>
    </citation>
    <scope>NUCLEOTIDE SEQUENCE</scope>
    <source>
        <strain evidence="3">JCVI_44_bin.2</strain>
    </source>
</reference>
<evidence type="ECO:0000313" key="4">
    <source>
        <dbReference type="Proteomes" id="UP000756427"/>
    </source>
</evidence>
<comment type="caution">
    <text evidence="3">The sequence shown here is derived from an EMBL/GenBank/DDBJ whole genome shotgun (WGS) entry which is preliminary data.</text>
</comment>
<dbReference type="EMBL" id="JABZXR010000073">
    <property type="protein sequence ID" value="MBF1664693.1"/>
    <property type="molecule type" value="Genomic_DNA"/>
</dbReference>
<protein>
    <submittedName>
        <fullName evidence="3">Uncharacterized protein</fullName>
    </submittedName>
</protein>
<keyword evidence="2" id="KW-0472">Membrane</keyword>
<keyword evidence="2" id="KW-0812">Transmembrane</keyword>
<proteinExistence type="predicted"/>
<feature type="region of interest" description="Disordered" evidence="1">
    <location>
        <begin position="1"/>
        <end position="42"/>
    </location>
</feature>